<evidence type="ECO:0000256" key="1">
    <source>
        <dbReference type="SAM" id="SignalP"/>
    </source>
</evidence>
<dbReference type="RefSeq" id="WP_344832137.1">
    <property type="nucleotide sequence ID" value="NZ_BAAAUV010000012.1"/>
</dbReference>
<evidence type="ECO:0008006" key="4">
    <source>
        <dbReference type="Google" id="ProtNLM"/>
    </source>
</evidence>
<dbReference type="PANTHER" id="PTHR33428:SF14">
    <property type="entry name" value="CARBOXYLESTERASE TYPE B DOMAIN-CONTAINING PROTEIN"/>
    <property type="match status" value="1"/>
</dbReference>
<dbReference type="Pfam" id="PF07224">
    <property type="entry name" value="Chlorophyllase"/>
    <property type="match status" value="1"/>
</dbReference>
<proteinExistence type="predicted"/>
<gene>
    <name evidence="2" type="ORF">GCM10010468_47810</name>
</gene>
<feature type="signal peptide" evidence="1">
    <location>
        <begin position="1"/>
        <end position="28"/>
    </location>
</feature>
<accession>A0ABP6QDK3</accession>
<comment type="caution">
    <text evidence="2">The sequence shown here is derived from an EMBL/GenBank/DDBJ whole genome shotgun (WGS) entry which is preliminary data.</text>
</comment>
<dbReference type="SUPFAM" id="SSF53474">
    <property type="entry name" value="alpha/beta-Hydrolases"/>
    <property type="match status" value="1"/>
</dbReference>
<dbReference type="Gene3D" id="3.40.50.1820">
    <property type="entry name" value="alpha/beta hydrolase"/>
    <property type="match status" value="1"/>
</dbReference>
<sequence length="304" mass="30698">MKRSILRAGTGAALVAAALGSATAPASAGEGDVISFTTTVNGDPADVYAPAAGDKDLPVALLLQGANVGKANYKKFATAVASYGFVVVVPDHQRFVFGTPGLYAEASEASSTVAWAAQENVRTGSPLSGDIDTGSLVLLGHSFGGAAALSIVTGACAPVFCTVPTPPPAQLKGVALYGTNNLAPGTTTAPPIANGVPVQLVQGTADGVATPAAGLATYNAVQNPPKMQVSLLGANHYGITDTQTPPGAAPDPSPQTITQDVSIASTARWSAMYLRTALGDPWSKVWLYGVGPYVDKTVTVTYVK</sequence>
<reference evidence="3" key="1">
    <citation type="journal article" date="2019" name="Int. J. Syst. Evol. Microbiol.">
        <title>The Global Catalogue of Microorganisms (GCM) 10K type strain sequencing project: providing services to taxonomists for standard genome sequencing and annotation.</title>
        <authorList>
            <consortium name="The Broad Institute Genomics Platform"/>
            <consortium name="The Broad Institute Genome Sequencing Center for Infectious Disease"/>
            <person name="Wu L."/>
            <person name="Ma J."/>
        </authorList>
    </citation>
    <scope>NUCLEOTIDE SEQUENCE [LARGE SCALE GENOMIC DNA]</scope>
    <source>
        <strain evidence="3">JCM 9377</strain>
    </source>
</reference>
<protein>
    <recommendedName>
        <fullName evidence="4">Chlorophyllase-like protein</fullName>
    </recommendedName>
</protein>
<name>A0ABP6QDK3_9ACTN</name>
<keyword evidence="1" id="KW-0732">Signal</keyword>
<dbReference type="InterPro" id="IPR017395">
    <property type="entry name" value="Chlorophyllase-like"/>
</dbReference>
<dbReference type="InterPro" id="IPR029058">
    <property type="entry name" value="AB_hydrolase_fold"/>
</dbReference>
<dbReference type="Proteomes" id="UP001501237">
    <property type="component" value="Unassembled WGS sequence"/>
</dbReference>
<evidence type="ECO:0000313" key="2">
    <source>
        <dbReference type="EMBL" id="GAA3222168.1"/>
    </source>
</evidence>
<keyword evidence="3" id="KW-1185">Reference proteome</keyword>
<feature type="chain" id="PRO_5046262239" description="Chlorophyllase-like protein" evidence="1">
    <location>
        <begin position="29"/>
        <end position="304"/>
    </location>
</feature>
<organism evidence="2 3">
    <name type="scientific">Actinocorallia longicatena</name>
    <dbReference type="NCBI Taxonomy" id="111803"/>
    <lineage>
        <taxon>Bacteria</taxon>
        <taxon>Bacillati</taxon>
        <taxon>Actinomycetota</taxon>
        <taxon>Actinomycetes</taxon>
        <taxon>Streptosporangiales</taxon>
        <taxon>Thermomonosporaceae</taxon>
        <taxon>Actinocorallia</taxon>
    </lineage>
</organism>
<evidence type="ECO:0000313" key="3">
    <source>
        <dbReference type="Proteomes" id="UP001501237"/>
    </source>
</evidence>
<dbReference type="PANTHER" id="PTHR33428">
    <property type="entry name" value="CHLOROPHYLLASE-2, CHLOROPLASTIC"/>
    <property type="match status" value="1"/>
</dbReference>
<dbReference type="EMBL" id="BAAAUV010000012">
    <property type="protein sequence ID" value="GAA3222168.1"/>
    <property type="molecule type" value="Genomic_DNA"/>
</dbReference>